<reference evidence="2" key="1">
    <citation type="submission" date="2020-07" db="EMBL/GenBank/DDBJ databases">
        <title>Multicomponent nature underlies the extraordinary mechanical properties of spider dragline silk.</title>
        <authorList>
            <person name="Kono N."/>
            <person name="Nakamura H."/>
            <person name="Mori M."/>
            <person name="Yoshida Y."/>
            <person name="Ohtoshi R."/>
            <person name="Malay A.D."/>
            <person name="Moran D.A.P."/>
            <person name="Tomita M."/>
            <person name="Numata K."/>
            <person name="Arakawa K."/>
        </authorList>
    </citation>
    <scope>NUCLEOTIDE SEQUENCE</scope>
</reference>
<evidence type="ECO:0000313" key="3">
    <source>
        <dbReference type="Proteomes" id="UP000887116"/>
    </source>
</evidence>
<organism evidence="2 3">
    <name type="scientific">Trichonephila clavata</name>
    <name type="common">Joro spider</name>
    <name type="synonym">Nephila clavata</name>
    <dbReference type="NCBI Taxonomy" id="2740835"/>
    <lineage>
        <taxon>Eukaryota</taxon>
        <taxon>Metazoa</taxon>
        <taxon>Ecdysozoa</taxon>
        <taxon>Arthropoda</taxon>
        <taxon>Chelicerata</taxon>
        <taxon>Arachnida</taxon>
        <taxon>Araneae</taxon>
        <taxon>Araneomorphae</taxon>
        <taxon>Entelegynae</taxon>
        <taxon>Araneoidea</taxon>
        <taxon>Nephilidae</taxon>
        <taxon>Trichonephila</taxon>
    </lineage>
</organism>
<dbReference type="Pfam" id="PF08373">
    <property type="entry name" value="RAP"/>
    <property type="match status" value="1"/>
</dbReference>
<dbReference type="Proteomes" id="UP000887116">
    <property type="component" value="Unassembled WGS sequence"/>
</dbReference>
<dbReference type="SMART" id="SM00952">
    <property type="entry name" value="RAP"/>
    <property type="match status" value="1"/>
</dbReference>
<name>A0A8X6EWW5_TRICU</name>
<dbReference type="EMBL" id="BMAO01029924">
    <property type="protein sequence ID" value="GFQ64510.1"/>
    <property type="molecule type" value="Genomic_DNA"/>
</dbReference>
<dbReference type="AlphaFoldDB" id="A0A8X6EWW5"/>
<evidence type="ECO:0000313" key="2">
    <source>
        <dbReference type="EMBL" id="GFQ64510.1"/>
    </source>
</evidence>
<feature type="domain" description="RAP" evidence="1">
    <location>
        <begin position="39"/>
        <end position="95"/>
    </location>
</feature>
<keyword evidence="2" id="KW-0418">Kinase</keyword>
<keyword evidence="2" id="KW-0808">Transferase</keyword>
<comment type="caution">
    <text evidence="2">The sequence shown here is derived from an EMBL/GenBank/DDBJ whole genome shotgun (WGS) entry which is preliminary data.</text>
</comment>
<evidence type="ECO:0000259" key="1">
    <source>
        <dbReference type="PROSITE" id="PS51286"/>
    </source>
</evidence>
<dbReference type="GO" id="GO:0016301">
    <property type="term" value="F:kinase activity"/>
    <property type="evidence" value="ECO:0007669"/>
    <property type="project" value="UniProtKB-KW"/>
</dbReference>
<sequence>MYSPDIIVRLTENSQSLSKLYDDDPSDSILIPPKDEIWSCFVISPPSSFAFKSHHLTGNTKMKLRQLEKIGYKILFCPFYEIPLNTAMKKKYVKAKLDILNSICEPVISMKCRNKELL</sequence>
<keyword evidence="3" id="KW-1185">Reference proteome</keyword>
<dbReference type="InterPro" id="IPR013584">
    <property type="entry name" value="RAP"/>
</dbReference>
<accession>A0A8X6EWW5</accession>
<protein>
    <submittedName>
        <fullName evidence="2">FAST kinase domain-containing protein 5, mitochondrial</fullName>
    </submittedName>
</protein>
<proteinExistence type="predicted"/>
<dbReference type="PROSITE" id="PS51286">
    <property type="entry name" value="RAP"/>
    <property type="match status" value="1"/>
</dbReference>
<dbReference type="OrthoDB" id="6419797at2759"/>
<gene>
    <name evidence="2" type="primary">FASTKD5</name>
    <name evidence="2" type="ORF">TNCT_717101</name>
</gene>